<name>A0A016TDH4_9BILA</name>
<gene>
    <name evidence="1" type="primary">Acey_s0113.g378</name>
    <name evidence="1" type="ORF">Y032_0113g378</name>
</gene>
<protein>
    <submittedName>
        <fullName evidence="1">Uncharacterized protein</fullName>
    </submittedName>
</protein>
<sequence length="89" mass="9629">MDFLVKMFSIGVPRIFLGSCSATSAARHLESFQCASPLVLLGFVHCLHDDASTTAVLEVHQLDGVFTLLIGLLAEPPEINIDQYSYSGC</sequence>
<comment type="caution">
    <text evidence="1">The sequence shown here is derived from an EMBL/GenBank/DDBJ whole genome shotgun (WGS) entry which is preliminary data.</text>
</comment>
<proteinExistence type="predicted"/>
<dbReference type="Proteomes" id="UP000024635">
    <property type="component" value="Unassembled WGS sequence"/>
</dbReference>
<keyword evidence="2" id="KW-1185">Reference proteome</keyword>
<dbReference type="AlphaFoldDB" id="A0A016TDH4"/>
<evidence type="ECO:0000313" key="2">
    <source>
        <dbReference type="Proteomes" id="UP000024635"/>
    </source>
</evidence>
<dbReference type="EMBL" id="JARK01001449">
    <property type="protein sequence ID" value="EYC00737.1"/>
    <property type="molecule type" value="Genomic_DNA"/>
</dbReference>
<organism evidence="1 2">
    <name type="scientific">Ancylostoma ceylanicum</name>
    <dbReference type="NCBI Taxonomy" id="53326"/>
    <lineage>
        <taxon>Eukaryota</taxon>
        <taxon>Metazoa</taxon>
        <taxon>Ecdysozoa</taxon>
        <taxon>Nematoda</taxon>
        <taxon>Chromadorea</taxon>
        <taxon>Rhabditida</taxon>
        <taxon>Rhabditina</taxon>
        <taxon>Rhabditomorpha</taxon>
        <taxon>Strongyloidea</taxon>
        <taxon>Ancylostomatidae</taxon>
        <taxon>Ancylostomatinae</taxon>
        <taxon>Ancylostoma</taxon>
    </lineage>
</organism>
<evidence type="ECO:0000313" key="1">
    <source>
        <dbReference type="EMBL" id="EYC00737.1"/>
    </source>
</evidence>
<reference evidence="2" key="1">
    <citation type="journal article" date="2015" name="Nat. Genet.">
        <title>The genome and transcriptome of the zoonotic hookworm Ancylostoma ceylanicum identify infection-specific gene families.</title>
        <authorList>
            <person name="Schwarz E.M."/>
            <person name="Hu Y."/>
            <person name="Antoshechkin I."/>
            <person name="Miller M.M."/>
            <person name="Sternberg P.W."/>
            <person name="Aroian R.V."/>
        </authorList>
    </citation>
    <scope>NUCLEOTIDE SEQUENCE</scope>
    <source>
        <strain evidence="2">HY135</strain>
    </source>
</reference>
<accession>A0A016TDH4</accession>